<dbReference type="PRINTS" id="PR00080">
    <property type="entry name" value="SDRFAMILY"/>
</dbReference>
<dbReference type="GO" id="GO:0048038">
    <property type="term" value="F:quinone binding"/>
    <property type="evidence" value="ECO:0007669"/>
    <property type="project" value="TreeGrafter"/>
</dbReference>
<dbReference type="Proteomes" id="UP000541810">
    <property type="component" value="Unassembled WGS sequence"/>
</dbReference>
<dbReference type="Gene3D" id="3.40.50.720">
    <property type="entry name" value="NAD(P)-binding Rossmann-like Domain"/>
    <property type="match status" value="1"/>
</dbReference>
<evidence type="ECO:0000256" key="2">
    <source>
        <dbReference type="ARBA" id="ARBA00023002"/>
    </source>
</evidence>
<dbReference type="SMART" id="SM00822">
    <property type="entry name" value="PKS_KR"/>
    <property type="match status" value="1"/>
</dbReference>
<dbReference type="NCBIfam" id="NF009386">
    <property type="entry name" value="PRK12745.1"/>
    <property type="match status" value="1"/>
</dbReference>
<keyword evidence="2" id="KW-0560">Oxidoreductase</keyword>
<dbReference type="Pfam" id="PF13561">
    <property type="entry name" value="adh_short_C2"/>
    <property type="match status" value="1"/>
</dbReference>
<sequence>MTTSPKRVALVTGGSRGIGLGIAEHLADAGYNLVINGRRPQSDVQATLDALQERGAEVLYRPMDVSNVDEHAGMLDAIRETFGRLDVLVNNAGVAPSVRADILEAEASPESFDRLININLRGPYFLTQAAARWMVEQKQANAEFKGVIVNVSSISATVVSVNRGDYCISKAGVAMATQLWAARLGEYGLGVFEVRPGVIRTDMTAGVTEKYDKLFEQGLAVEPRWGEPSDIGKAVTHLASGDLTYATGNVFMVDGGLTIQRL</sequence>
<dbReference type="GO" id="GO:0016616">
    <property type="term" value="F:oxidoreductase activity, acting on the CH-OH group of donors, NAD or NADP as acceptor"/>
    <property type="evidence" value="ECO:0007669"/>
    <property type="project" value="TreeGrafter"/>
</dbReference>
<organism evidence="4 5">
    <name type="scientific">Algisphaera agarilytica</name>
    <dbReference type="NCBI Taxonomy" id="1385975"/>
    <lineage>
        <taxon>Bacteria</taxon>
        <taxon>Pseudomonadati</taxon>
        <taxon>Planctomycetota</taxon>
        <taxon>Phycisphaerae</taxon>
        <taxon>Phycisphaerales</taxon>
        <taxon>Phycisphaeraceae</taxon>
        <taxon>Algisphaera</taxon>
    </lineage>
</organism>
<name>A0A7X0H6R7_9BACT</name>
<dbReference type="SUPFAM" id="SSF51735">
    <property type="entry name" value="NAD(P)-binding Rossmann-fold domains"/>
    <property type="match status" value="1"/>
</dbReference>
<comment type="caution">
    <text evidence="4">The sequence shown here is derived from an EMBL/GenBank/DDBJ whole genome shotgun (WGS) entry which is preliminary data.</text>
</comment>
<evidence type="ECO:0000256" key="1">
    <source>
        <dbReference type="ARBA" id="ARBA00006484"/>
    </source>
</evidence>
<keyword evidence="5" id="KW-1185">Reference proteome</keyword>
<evidence type="ECO:0000313" key="5">
    <source>
        <dbReference type="Proteomes" id="UP000541810"/>
    </source>
</evidence>
<reference evidence="4 5" key="1">
    <citation type="submission" date="2020-08" db="EMBL/GenBank/DDBJ databases">
        <title>Genomic Encyclopedia of Type Strains, Phase IV (KMG-IV): sequencing the most valuable type-strain genomes for metagenomic binning, comparative biology and taxonomic classification.</title>
        <authorList>
            <person name="Goeker M."/>
        </authorList>
    </citation>
    <scope>NUCLEOTIDE SEQUENCE [LARGE SCALE GENOMIC DNA]</scope>
    <source>
        <strain evidence="4 5">DSM 103725</strain>
    </source>
</reference>
<dbReference type="FunFam" id="3.40.50.720:FF:000084">
    <property type="entry name" value="Short-chain dehydrogenase reductase"/>
    <property type="match status" value="1"/>
</dbReference>
<proteinExistence type="inferred from homology"/>
<dbReference type="AlphaFoldDB" id="A0A7X0H6R7"/>
<dbReference type="PANTHER" id="PTHR42760:SF133">
    <property type="entry name" value="3-OXOACYL-[ACYL-CARRIER-PROTEIN] REDUCTASE"/>
    <property type="match status" value="1"/>
</dbReference>
<dbReference type="InterPro" id="IPR057326">
    <property type="entry name" value="KR_dom"/>
</dbReference>
<dbReference type="PRINTS" id="PR00081">
    <property type="entry name" value="GDHRDH"/>
</dbReference>
<feature type="domain" description="Ketoreductase" evidence="3">
    <location>
        <begin position="7"/>
        <end position="202"/>
    </location>
</feature>
<dbReference type="RefSeq" id="WP_184676321.1">
    <property type="nucleotide sequence ID" value="NZ_JACHGY010000001.1"/>
</dbReference>
<gene>
    <name evidence="4" type="ORF">HNQ40_000635</name>
</gene>
<evidence type="ECO:0000313" key="4">
    <source>
        <dbReference type="EMBL" id="MBB6428829.1"/>
    </source>
</evidence>
<dbReference type="InterPro" id="IPR002347">
    <property type="entry name" value="SDR_fam"/>
</dbReference>
<dbReference type="GO" id="GO:0006633">
    <property type="term" value="P:fatty acid biosynthetic process"/>
    <property type="evidence" value="ECO:0007669"/>
    <property type="project" value="TreeGrafter"/>
</dbReference>
<dbReference type="EMBL" id="JACHGY010000001">
    <property type="protein sequence ID" value="MBB6428829.1"/>
    <property type="molecule type" value="Genomic_DNA"/>
</dbReference>
<accession>A0A7X0H6R7</accession>
<dbReference type="PANTHER" id="PTHR42760">
    <property type="entry name" value="SHORT-CHAIN DEHYDROGENASES/REDUCTASES FAMILY MEMBER"/>
    <property type="match status" value="1"/>
</dbReference>
<dbReference type="InterPro" id="IPR036291">
    <property type="entry name" value="NAD(P)-bd_dom_sf"/>
</dbReference>
<comment type="similarity">
    <text evidence="1">Belongs to the short-chain dehydrogenases/reductases (SDR) family.</text>
</comment>
<evidence type="ECO:0000259" key="3">
    <source>
        <dbReference type="SMART" id="SM00822"/>
    </source>
</evidence>
<protein>
    <submittedName>
        <fullName evidence="4">NAD(P)-dependent dehydrogenase (Short-subunit alcohol dehydrogenase family)</fullName>
    </submittedName>
</protein>